<dbReference type="InterPro" id="IPR002937">
    <property type="entry name" value="Amino_oxidase"/>
</dbReference>
<dbReference type="RefSeq" id="WP_047321419.1">
    <property type="nucleotide sequence ID" value="NZ_LDPO01000033.1"/>
</dbReference>
<name>A0ABR5F9I1_9MYCO</name>
<dbReference type="InterPro" id="IPR036188">
    <property type="entry name" value="FAD/NAD-bd_sf"/>
</dbReference>
<evidence type="ECO:0000259" key="1">
    <source>
        <dbReference type="Pfam" id="PF01593"/>
    </source>
</evidence>
<evidence type="ECO:0000313" key="2">
    <source>
        <dbReference type="EMBL" id="KLO25573.1"/>
    </source>
</evidence>
<dbReference type="Gene3D" id="1.10.3110.10">
    <property type="entry name" value="protoporphyrinogen ix oxidase, domain 3"/>
    <property type="match status" value="1"/>
</dbReference>
<proteinExistence type="predicted"/>
<dbReference type="Pfam" id="PF01593">
    <property type="entry name" value="Amino_oxidase"/>
    <property type="match status" value="1"/>
</dbReference>
<comment type="caution">
    <text evidence="2">The sequence shown here is derived from an EMBL/GenBank/DDBJ whole genome shotgun (WGS) entry which is preliminary data.</text>
</comment>
<dbReference type="PANTHER" id="PTHR42923">
    <property type="entry name" value="PROTOPORPHYRINOGEN OXIDASE"/>
    <property type="match status" value="1"/>
</dbReference>
<sequence length="445" mass="48662">MKRVIVVGSGLAGLSAGYRLRQQGWHVTVLEALGRVGGRVLSESEDGFLFDVGPVLITDGYREYLKLVADVGLSDEVVDCAHEIAVVNDGKLCLLDGRRPLRSFLTTELLPARAKLRLIANGARMLKPLYGMNPYDLSNRIQYDNQTVTTYLNRVFGREINKRLVEGLTRSMTTGPPDETSVLEFFAAAVLAAGKMQSLRGGLQRLPSALAAALDVKLNSPVTGIRRTDQGVEVQWQGHAGRSTAHADACVIATRFRDATELYPPLKDSGAELLAATRYTGALSMQLAYTRPTEKQPFLVMVPTAASREVLTLCLEHAKAPDRAPAGTSLISVFFSIAADEWSSWSDDRLTATARELIERVFPELRSHFRAAHLTRWSYASHRGDVGYYTALQRFRDAYPADDPVQVAGDYLAISSQESAVVAGTSAARRILSSVPSTPPTRVRQ</sequence>
<keyword evidence="3" id="KW-1185">Reference proteome</keyword>
<reference evidence="2 3" key="1">
    <citation type="submission" date="2015-05" db="EMBL/GenBank/DDBJ databases">
        <title>Genome sequence of Mycobacterium heraklionense Davo strain.</title>
        <authorList>
            <person name="Greninger A.L."/>
            <person name="Cunningham G."/>
            <person name="Miller S."/>
        </authorList>
    </citation>
    <scope>NUCLEOTIDE SEQUENCE [LARGE SCALE GENOMIC DNA]</scope>
    <source>
        <strain evidence="2 3">Davo</strain>
    </source>
</reference>
<feature type="domain" description="Amine oxidase" evidence="1">
    <location>
        <begin position="11"/>
        <end position="432"/>
    </location>
</feature>
<organism evidence="2 3">
    <name type="scientific">Mycolicibacter heraklionensis</name>
    <dbReference type="NCBI Taxonomy" id="512402"/>
    <lineage>
        <taxon>Bacteria</taxon>
        <taxon>Bacillati</taxon>
        <taxon>Actinomycetota</taxon>
        <taxon>Actinomycetes</taxon>
        <taxon>Mycobacteriales</taxon>
        <taxon>Mycobacteriaceae</taxon>
        <taxon>Mycolicibacter</taxon>
    </lineage>
</organism>
<dbReference type="Gene3D" id="3.90.660.20">
    <property type="entry name" value="Protoporphyrinogen oxidase, mitochondrial, domain 2"/>
    <property type="match status" value="1"/>
</dbReference>
<protein>
    <recommendedName>
        <fullName evidence="1">Amine oxidase domain-containing protein</fullName>
    </recommendedName>
</protein>
<gene>
    <name evidence="2" type="ORF">ABW16_22455</name>
</gene>
<dbReference type="PANTHER" id="PTHR42923:SF3">
    <property type="entry name" value="PROTOPORPHYRINOGEN OXIDASE"/>
    <property type="match status" value="1"/>
</dbReference>
<dbReference type="Gene3D" id="3.50.50.60">
    <property type="entry name" value="FAD/NAD(P)-binding domain"/>
    <property type="match status" value="1"/>
</dbReference>
<dbReference type="SUPFAM" id="SSF51905">
    <property type="entry name" value="FAD/NAD(P)-binding domain"/>
    <property type="match status" value="1"/>
</dbReference>
<dbReference type="EMBL" id="LDPO01000033">
    <property type="protein sequence ID" value="KLO25573.1"/>
    <property type="molecule type" value="Genomic_DNA"/>
</dbReference>
<evidence type="ECO:0000313" key="3">
    <source>
        <dbReference type="Proteomes" id="UP000036464"/>
    </source>
</evidence>
<accession>A0ABR5F9I1</accession>
<dbReference type="Proteomes" id="UP000036464">
    <property type="component" value="Unassembled WGS sequence"/>
</dbReference>
<dbReference type="InterPro" id="IPR050464">
    <property type="entry name" value="Zeta_carotene_desat/Oxidored"/>
</dbReference>